<evidence type="ECO:0000313" key="2">
    <source>
        <dbReference type="Proteomes" id="UP000231901"/>
    </source>
</evidence>
<dbReference type="AlphaFoldDB" id="A0A2K8QIZ6"/>
<dbReference type="KEGG" id="dfn:CVE23_03130"/>
<protein>
    <recommendedName>
        <fullName evidence="3">Toxin</fullName>
    </recommendedName>
</protein>
<dbReference type="RefSeq" id="WP_100848877.1">
    <property type="nucleotide sequence ID" value="NZ_BMJF01000003.1"/>
</dbReference>
<dbReference type="GeneID" id="66563334"/>
<accession>A0A2K8QIZ6</accession>
<proteinExistence type="predicted"/>
<evidence type="ECO:0000313" key="1">
    <source>
        <dbReference type="EMBL" id="ATZ93055.1"/>
    </source>
</evidence>
<organism evidence="1 2">
    <name type="scientific">Dickeya fangzhongdai</name>
    <dbReference type="NCBI Taxonomy" id="1778540"/>
    <lineage>
        <taxon>Bacteria</taxon>
        <taxon>Pseudomonadati</taxon>
        <taxon>Pseudomonadota</taxon>
        <taxon>Gammaproteobacteria</taxon>
        <taxon>Enterobacterales</taxon>
        <taxon>Pectobacteriaceae</taxon>
        <taxon>Dickeya</taxon>
    </lineage>
</organism>
<sequence length="95" mass="10677">MFYDAKYWTQLASALLAHHFGLTLNDTNLGEACVVNDQIGKGVQPFEAVNELVDRYELTRLNKNTYQPRSPYLTAADQLMASLDIEKQNPVNSEG</sequence>
<reference evidence="2" key="1">
    <citation type="journal article" date="2018" name="Genome Announc.">
        <title>Complete genome sequence of a Dickeya fangzhongdai type strain causing bleeding canker of pear tree trunks.</title>
        <authorList>
            <person name="Zhao Y."/>
            <person name="Tian Y."/>
            <person name="Li X."/>
            <person name="Hu B."/>
        </authorList>
    </citation>
    <scope>NUCLEOTIDE SEQUENCE [LARGE SCALE GENOMIC DNA]</scope>
    <source>
        <strain evidence="2">DSM 101947</strain>
    </source>
</reference>
<keyword evidence="2" id="KW-1185">Reference proteome</keyword>
<dbReference type="InterPro" id="IPR009610">
    <property type="entry name" value="CbtA_toxin"/>
</dbReference>
<evidence type="ECO:0008006" key="3">
    <source>
        <dbReference type="Google" id="ProtNLM"/>
    </source>
</evidence>
<name>A0A2K8QIZ6_9GAMM</name>
<dbReference type="Proteomes" id="UP000231901">
    <property type="component" value="Chromosome"/>
</dbReference>
<dbReference type="EMBL" id="CP025003">
    <property type="protein sequence ID" value="ATZ93055.1"/>
    <property type="molecule type" value="Genomic_DNA"/>
</dbReference>
<gene>
    <name evidence="1" type="ORF">CVE23_03130</name>
</gene>
<dbReference type="Pfam" id="PF06755">
    <property type="entry name" value="CbtA_toxin"/>
    <property type="match status" value="1"/>
</dbReference>